<evidence type="ECO:0000313" key="3">
    <source>
        <dbReference type="Proteomes" id="UP000031563"/>
    </source>
</evidence>
<dbReference type="STRING" id="1221996.QY95_01220"/>
<dbReference type="EMBL" id="JWIR02000027">
    <property type="protein sequence ID" value="KKB40646.1"/>
    <property type="molecule type" value="Genomic_DNA"/>
</dbReference>
<dbReference type="Pfam" id="PF13328">
    <property type="entry name" value="HD_4"/>
    <property type="match status" value="1"/>
</dbReference>
<protein>
    <submittedName>
        <fullName evidence="2">GTP pyrophosphokinase, (P)ppGpp synthetase I</fullName>
    </submittedName>
</protein>
<dbReference type="GO" id="GO:0008893">
    <property type="term" value="F:guanosine-3',5'-bis(diphosphate) 3'-diphosphatase activity"/>
    <property type="evidence" value="ECO:0007669"/>
    <property type="project" value="TreeGrafter"/>
</dbReference>
<dbReference type="GO" id="GO:0016301">
    <property type="term" value="F:kinase activity"/>
    <property type="evidence" value="ECO:0007669"/>
    <property type="project" value="UniProtKB-KW"/>
</dbReference>
<dbReference type="SMART" id="SM00471">
    <property type="entry name" value="HDc"/>
    <property type="match status" value="1"/>
</dbReference>
<feature type="domain" description="HD/PDEase" evidence="1">
    <location>
        <begin position="23"/>
        <end position="130"/>
    </location>
</feature>
<sequence length="181" mass="20705">MTLVEKAITFAAAAHQGQVRKGSNIPYVTHPFTVGMMLQKEGSTEEVIAAGILHDTLEDTEATYEELTKEFGKRVADIVQAVSEKDKSLPWEERKQATIEALPFMTEEALQVIVCDKLHNIRSIRQSAEEAGVNVWERFNRGKKQQHWYYSEVLKKLAPRKAEFKLIEELEREVKQLFAES</sequence>
<evidence type="ECO:0000313" key="2">
    <source>
        <dbReference type="EMBL" id="KKB40646.1"/>
    </source>
</evidence>
<dbReference type="RefSeq" id="WP_039233133.1">
    <property type="nucleotide sequence ID" value="NZ_JWIR02000027.1"/>
</dbReference>
<accession>A0A0F5HX64</accession>
<comment type="caution">
    <text evidence="2">The sequence shown here is derived from an EMBL/GenBank/DDBJ whole genome shotgun (WGS) entry which is preliminary data.</text>
</comment>
<organism evidence="2 3">
    <name type="scientific">Bacillus thermotolerans</name>
    <name type="common">Quasibacillus thermotolerans</name>
    <dbReference type="NCBI Taxonomy" id="1221996"/>
    <lineage>
        <taxon>Bacteria</taxon>
        <taxon>Bacillati</taxon>
        <taxon>Bacillota</taxon>
        <taxon>Bacilli</taxon>
        <taxon>Bacillales</taxon>
        <taxon>Bacillaceae</taxon>
        <taxon>Bacillus</taxon>
    </lineage>
</organism>
<reference evidence="2" key="1">
    <citation type="submission" date="2015-02" db="EMBL/GenBank/DDBJ databases">
        <title>Genome Assembly of Bacillaceae bacterium MTCC 8252.</title>
        <authorList>
            <person name="Verma A."/>
            <person name="Khatri I."/>
            <person name="Mual P."/>
            <person name="Subramanian S."/>
            <person name="Krishnamurthi S."/>
        </authorList>
    </citation>
    <scope>NUCLEOTIDE SEQUENCE [LARGE SCALE GENOMIC DNA]</scope>
    <source>
        <strain evidence="2">MTCC 8252</strain>
    </source>
</reference>
<keyword evidence="3" id="KW-1185">Reference proteome</keyword>
<dbReference type="InterPro" id="IPR003607">
    <property type="entry name" value="HD/PDEase_dom"/>
</dbReference>
<dbReference type="Proteomes" id="UP000031563">
    <property type="component" value="Unassembled WGS sequence"/>
</dbReference>
<name>A0A0F5HX64_BACTR</name>
<dbReference type="OrthoDB" id="9802385at2"/>
<dbReference type="Gene3D" id="1.10.3210.10">
    <property type="entry name" value="Hypothetical protein af1432"/>
    <property type="match status" value="1"/>
</dbReference>
<dbReference type="PANTHER" id="PTHR46246:SF1">
    <property type="entry name" value="GUANOSINE-3',5'-BIS(DIPHOSPHATE) 3'-PYROPHOSPHOHYDROLASE MESH1"/>
    <property type="match status" value="1"/>
</dbReference>
<dbReference type="AlphaFoldDB" id="A0A0F5HX64"/>
<gene>
    <name evidence="2" type="ORF">QY95_01220</name>
</gene>
<accession>A0A0F5I537</accession>
<dbReference type="SUPFAM" id="SSF109604">
    <property type="entry name" value="HD-domain/PDEase-like"/>
    <property type="match status" value="1"/>
</dbReference>
<dbReference type="InterPro" id="IPR052194">
    <property type="entry name" value="MESH1"/>
</dbReference>
<dbReference type="PANTHER" id="PTHR46246">
    <property type="entry name" value="GUANOSINE-3',5'-BIS(DIPHOSPHATE) 3'-PYROPHOSPHOHYDROLASE MESH1"/>
    <property type="match status" value="1"/>
</dbReference>
<proteinExistence type="predicted"/>
<evidence type="ECO:0000259" key="1">
    <source>
        <dbReference type="SMART" id="SM00471"/>
    </source>
</evidence>